<proteinExistence type="predicted"/>
<dbReference type="Proteomes" id="UP000464644">
    <property type="component" value="Chromosome"/>
</dbReference>
<reference evidence="1 2" key="1">
    <citation type="journal article" date="2014" name="Genome Announc.">
        <title>Draft Genome Sequences of a Phylogenetically Diverse Suite of Pseudomonas syringae Strains from Multiple Source Populations.</title>
        <authorList>
            <person name="Baltrus D.A."/>
            <person name="Yourstone S."/>
            <person name="Lind A."/>
            <person name="Guilbaud C."/>
            <person name="Sands D.C."/>
            <person name="Jones C.D."/>
            <person name="Morris C.E."/>
            <person name="Dangl J.L."/>
        </authorList>
    </citation>
    <scope>NUCLEOTIDE SEQUENCE [LARGE SCALE GENOMIC DNA]</scope>
    <source>
        <strain evidence="1 2">CC1524</strain>
    </source>
</reference>
<evidence type="ECO:0008006" key="3">
    <source>
        <dbReference type="Google" id="ProtNLM"/>
    </source>
</evidence>
<dbReference type="EMBL" id="CP047265">
    <property type="protein sequence ID" value="QHF04342.1"/>
    <property type="molecule type" value="Genomic_DNA"/>
</dbReference>
<keyword evidence="2" id="KW-1185">Reference proteome</keyword>
<evidence type="ECO:0000313" key="2">
    <source>
        <dbReference type="Proteomes" id="UP000464644"/>
    </source>
</evidence>
<evidence type="ECO:0000313" key="1">
    <source>
        <dbReference type="EMBL" id="QHF04342.1"/>
    </source>
</evidence>
<organism evidence="1 2">
    <name type="scientific">Pseudomonas asturiensis</name>
    <dbReference type="NCBI Taxonomy" id="1190415"/>
    <lineage>
        <taxon>Bacteria</taxon>
        <taxon>Pseudomonadati</taxon>
        <taxon>Pseudomonadota</taxon>
        <taxon>Gammaproteobacteria</taxon>
        <taxon>Pseudomonadales</taxon>
        <taxon>Pseudomonadaceae</taxon>
        <taxon>Pseudomonas</taxon>
    </lineage>
</organism>
<protein>
    <recommendedName>
        <fullName evidence="3">Haem-binding uptake Tiki superfamily ChaN domain-containing protein</fullName>
    </recommendedName>
</protein>
<dbReference type="RefSeq" id="WP_152535050.1">
    <property type="nucleotide sequence ID" value="NZ_CP047265.1"/>
</dbReference>
<accession>A0ABX6HFJ1</accession>
<sequence length="240" mass="25823">MFRILEKDYANALYAAYKGFKPGTEGDGNFDSVVLHAVNDILQTHPATGIPQLGSEQKFNSVSKPAKSTAANLQSLFTSAATPSYNVILIGEAHDSQADIARANDLLAALGAHPATLTASMAVFERGLKYRTPSVDVIASVFEEFVIRPDNIPVTFPDNCPRGLSVFCAQLTESQRSMAVAGYMAACAGAGPQGAKANFLVFFGANHSDILTYFEKFVTQCGVPYMCKLQRNYTFVESSV</sequence>
<name>A0ABX6HFJ1_9PSED</name>
<gene>
    <name evidence="1" type="ORF">N015_18790</name>
</gene>